<evidence type="ECO:0000313" key="3">
    <source>
        <dbReference type="Proteomes" id="UP001500467"/>
    </source>
</evidence>
<evidence type="ECO:0000313" key="2">
    <source>
        <dbReference type="EMBL" id="GAA1198516.1"/>
    </source>
</evidence>
<feature type="transmembrane region" description="Helical" evidence="1">
    <location>
        <begin position="118"/>
        <end position="139"/>
    </location>
</feature>
<dbReference type="Proteomes" id="UP001500467">
    <property type="component" value="Unassembled WGS sequence"/>
</dbReference>
<protein>
    <submittedName>
        <fullName evidence="2">Uncharacterized protein</fullName>
    </submittedName>
</protein>
<organism evidence="2 3">
    <name type="scientific">Prauserella alba</name>
    <dbReference type="NCBI Taxonomy" id="176898"/>
    <lineage>
        <taxon>Bacteria</taxon>
        <taxon>Bacillati</taxon>
        <taxon>Actinomycetota</taxon>
        <taxon>Actinomycetes</taxon>
        <taxon>Pseudonocardiales</taxon>
        <taxon>Pseudonocardiaceae</taxon>
        <taxon>Prauserella</taxon>
    </lineage>
</organism>
<proteinExistence type="predicted"/>
<keyword evidence="3" id="KW-1185">Reference proteome</keyword>
<keyword evidence="1" id="KW-1133">Transmembrane helix</keyword>
<dbReference type="EMBL" id="BAAALM010000005">
    <property type="protein sequence ID" value="GAA1198516.1"/>
    <property type="molecule type" value="Genomic_DNA"/>
</dbReference>
<keyword evidence="1" id="KW-0812">Transmembrane</keyword>
<feature type="transmembrane region" description="Helical" evidence="1">
    <location>
        <begin position="94"/>
        <end position="112"/>
    </location>
</feature>
<sequence length="151" mass="16344">MTGEGELQGRREESRWDQLRRQHRFTPALVIALVVLTVFNGYALVASVVSVADEFEHGRELDDLMTQLGLLALVEAVVCLGALAAVWLRRMRGVHVYVGAKAVVLVIGVALAPEAITMFVVVPLLLGGVLWVAASQAGWRADGFGRPVDRA</sequence>
<reference evidence="2 3" key="1">
    <citation type="journal article" date="2019" name="Int. J. Syst. Evol. Microbiol.">
        <title>The Global Catalogue of Microorganisms (GCM) 10K type strain sequencing project: providing services to taxonomists for standard genome sequencing and annotation.</title>
        <authorList>
            <consortium name="The Broad Institute Genomics Platform"/>
            <consortium name="The Broad Institute Genome Sequencing Center for Infectious Disease"/>
            <person name="Wu L."/>
            <person name="Ma J."/>
        </authorList>
    </citation>
    <scope>NUCLEOTIDE SEQUENCE [LARGE SCALE GENOMIC DNA]</scope>
    <source>
        <strain evidence="2 3">JCM 13022</strain>
    </source>
</reference>
<keyword evidence="1" id="KW-0472">Membrane</keyword>
<accession>A0ABN1V7L1</accession>
<evidence type="ECO:0000256" key="1">
    <source>
        <dbReference type="SAM" id="Phobius"/>
    </source>
</evidence>
<gene>
    <name evidence="2" type="ORF">GCM10009675_12640</name>
</gene>
<feature type="transmembrane region" description="Helical" evidence="1">
    <location>
        <begin position="64"/>
        <end position="87"/>
    </location>
</feature>
<feature type="transmembrane region" description="Helical" evidence="1">
    <location>
        <begin position="28"/>
        <end position="52"/>
    </location>
</feature>
<name>A0ABN1V7L1_9PSEU</name>
<comment type="caution">
    <text evidence="2">The sequence shown here is derived from an EMBL/GenBank/DDBJ whole genome shotgun (WGS) entry which is preliminary data.</text>
</comment>
<dbReference type="RefSeq" id="WP_253856472.1">
    <property type="nucleotide sequence ID" value="NZ_BAAALM010000005.1"/>
</dbReference>